<proteinExistence type="inferred from homology"/>
<dbReference type="SUPFAM" id="SSF51621">
    <property type="entry name" value="Phosphoenolpyruvate/pyruvate domain"/>
    <property type="match status" value="1"/>
</dbReference>
<dbReference type="RefSeq" id="XP_017773350.1">
    <property type="nucleotide sequence ID" value="XM_017917861.1"/>
</dbReference>
<keyword evidence="10 13" id="KW-0460">Magnesium</keyword>
<evidence type="ECO:0000313" key="17">
    <source>
        <dbReference type="RefSeq" id="XP_017773350.1"/>
    </source>
</evidence>
<dbReference type="Gene3D" id="3.20.20.60">
    <property type="entry name" value="Phosphoenolpyruvate-binding domains"/>
    <property type="match status" value="1"/>
</dbReference>
<dbReference type="PRINTS" id="PR01050">
    <property type="entry name" value="PYRUVTKNASE"/>
</dbReference>
<comment type="catalytic activity">
    <reaction evidence="13">
        <text>pyruvate + ATP = phosphoenolpyruvate + ADP + H(+)</text>
        <dbReference type="Rhea" id="RHEA:18157"/>
        <dbReference type="ChEBI" id="CHEBI:15361"/>
        <dbReference type="ChEBI" id="CHEBI:15378"/>
        <dbReference type="ChEBI" id="CHEBI:30616"/>
        <dbReference type="ChEBI" id="CHEBI:58702"/>
        <dbReference type="ChEBI" id="CHEBI:456216"/>
        <dbReference type="EC" id="2.7.1.40"/>
    </reaction>
</comment>
<dbReference type="InterPro" id="IPR015806">
    <property type="entry name" value="Pyrv_Knase_insert_dom_sf"/>
</dbReference>
<evidence type="ECO:0000256" key="9">
    <source>
        <dbReference type="ARBA" id="ARBA00022840"/>
    </source>
</evidence>
<dbReference type="InterPro" id="IPR011037">
    <property type="entry name" value="Pyrv_Knase-like_insert_dom_sf"/>
</dbReference>
<keyword evidence="7" id="KW-0547">Nucleotide-binding</keyword>
<reference evidence="17" key="1">
    <citation type="submission" date="2025-08" db="UniProtKB">
        <authorList>
            <consortium name="RefSeq"/>
        </authorList>
    </citation>
    <scope>IDENTIFICATION</scope>
    <source>
        <tissue evidence="17">Whole Larva</tissue>
    </source>
</reference>
<evidence type="ECO:0000256" key="13">
    <source>
        <dbReference type="RuleBase" id="RU000504"/>
    </source>
</evidence>
<evidence type="ECO:0000256" key="1">
    <source>
        <dbReference type="ARBA" id="ARBA00001958"/>
    </source>
</evidence>
<dbReference type="Pfam" id="PF02887">
    <property type="entry name" value="PK_C"/>
    <property type="match status" value="1"/>
</dbReference>
<evidence type="ECO:0000256" key="8">
    <source>
        <dbReference type="ARBA" id="ARBA00022777"/>
    </source>
</evidence>
<dbReference type="Proteomes" id="UP000695000">
    <property type="component" value="Unplaced"/>
</dbReference>
<comment type="cofactor">
    <cofactor evidence="1">
        <name>K(+)</name>
        <dbReference type="ChEBI" id="CHEBI:29103"/>
    </cofactor>
</comment>
<evidence type="ECO:0000256" key="6">
    <source>
        <dbReference type="ARBA" id="ARBA00022723"/>
    </source>
</evidence>
<dbReference type="EC" id="2.7.1.40" evidence="4 13"/>
<dbReference type="Gene3D" id="3.40.1380.20">
    <property type="entry name" value="Pyruvate kinase, C-terminal domain"/>
    <property type="match status" value="1"/>
</dbReference>
<evidence type="ECO:0000259" key="15">
    <source>
        <dbReference type="Pfam" id="PF02887"/>
    </source>
</evidence>
<evidence type="ECO:0000256" key="2">
    <source>
        <dbReference type="ARBA" id="ARBA00004997"/>
    </source>
</evidence>
<dbReference type="NCBIfam" id="TIGR01064">
    <property type="entry name" value="pyruv_kin"/>
    <property type="match status" value="1"/>
</dbReference>
<dbReference type="PANTHER" id="PTHR11817">
    <property type="entry name" value="PYRUVATE KINASE"/>
    <property type="match status" value="1"/>
</dbReference>
<feature type="domain" description="Pyruvate kinase barrel" evidence="14">
    <location>
        <begin position="56"/>
        <end position="384"/>
    </location>
</feature>
<evidence type="ECO:0000256" key="5">
    <source>
        <dbReference type="ARBA" id="ARBA00022679"/>
    </source>
</evidence>
<comment type="pathway">
    <text evidence="2 13">Carbohydrate degradation; glycolysis; pyruvate from D-glyceraldehyde 3-phosphate: step 5/5.</text>
</comment>
<keyword evidence="9" id="KW-0067">ATP-binding</keyword>
<evidence type="ECO:0000256" key="11">
    <source>
        <dbReference type="ARBA" id="ARBA00023152"/>
    </source>
</evidence>
<dbReference type="SUPFAM" id="SSF52935">
    <property type="entry name" value="PK C-terminal domain-like"/>
    <property type="match status" value="1"/>
</dbReference>
<keyword evidence="12" id="KW-0670">Pyruvate</keyword>
<sequence>MVMEHARACPKLPWMIDFFSTEDGRVPNAQLKAAFASDQLSYQSKLDFESKPARKRLTSIVCSIGPSSSSVDVLEDLITAGMSIARIKTPFFTQIEAIQMVANIRLAADNVSRKLGSMYPVAIGFDLRGPEIRTGVLKHPSDGSVQLHQGNETVITCDPSYEEHVTEDMIYVDYQKLHEVVEPGDRFYLDNHVTLSALEIVGSFIRCIIETAGRIGDRVSVSMDNSILDLPSISEVEVERAKELDVDIIFVSSVKSKEVIEEVRKYLGDDGKHVVVVAKIENELGVKNIESIAKEADGILLSRNNLANEIAVEKTFLVQKMIAAVCNKLGKPMICAPQMLDSMVSALHPKRCEVTDIANAILDGVDCLMLSRETACGDNPVECVHTLSGICKEAEAAVFHRKLFEALTQEVPIFMEPIYSLSIGVVEASVKSSAAAIIVLTTSGRTAKIIAKYRPRCPIIAVTRHSRVSRQLRMYRAVEPIHFIKKPLSDWTQDVRRRLQFAITFGKYLGFIRAADTIVILTGNRPGTGFTNTMSVYYASHFDAIDEEIEKQFLM</sequence>
<evidence type="ECO:0000256" key="10">
    <source>
        <dbReference type="ARBA" id="ARBA00022842"/>
    </source>
</evidence>
<keyword evidence="16" id="KW-1185">Reference proteome</keyword>
<evidence type="ECO:0000259" key="14">
    <source>
        <dbReference type="Pfam" id="PF00224"/>
    </source>
</evidence>
<comment type="similarity">
    <text evidence="3 13">Belongs to the pyruvate kinase family.</text>
</comment>
<keyword evidence="5 13" id="KW-0808">Transferase</keyword>
<dbReference type="InterPro" id="IPR036918">
    <property type="entry name" value="Pyrv_Knase_C_sf"/>
</dbReference>
<evidence type="ECO:0000256" key="3">
    <source>
        <dbReference type="ARBA" id="ARBA00008663"/>
    </source>
</evidence>
<keyword evidence="11 13" id="KW-0324">Glycolysis</keyword>
<protein>
    <recommendedName>
        <fullName evidence="4 13">Pyruvate kinase</fullName>
        <ecNumber evidence="4 13">2.7.1.40</ecNumber>
    </recommendedName>
</protein>
<evidence type="ECO:0000256" key="4">
    <source>
        <dbReference type="ARBA" id="ARBA00012142"/>
    </source>
</evidence>
<organism evidence="16 17">
    <name type="scientific">Nicrophorus vespilloides</name>
    <name type="common">Boreal carrion beetle</name>
    <dbReference type="NCBI Taxonomy" id="110193"/>
    <lineage>
        <taxon>Eukaryota</taxon>
        <taxon>Metazoa</taxon>
        <taxon>Ecdysozoa</taxon>
        <taxon>Arthropoda</taxon>
        <taxon>Hexapoda</taxon>
        <taxon>Insecta</taxon>
        <taxon>Pterygota</taxon>
        <taxon>Neoptera</taxon>
        <taxon>Endopterygota</taxon>
        <taxon>Coleoptera</taxon>
        <taxon>Polyphaga</taxon>
        <taxon>Staphyliniformia</taxon>
        <taxon>Silphidae</taxon>
        <taxon>Nicrophorinae</taxon>
        <taxon>Nicrophorus</taxon>
    </lineage>
</organism>
<keyword evidence="8 13" id="KW-0418">Kinase</keyword>
<dbReference type="InterPro" id="IPR015793">
    <property type="entry name" value="Pyrv_Knase_brl"/>
</dbReference>
<accession>A0ABM1MFK0</accession>
<dbReference type="GeneID" id="108560350"/>
<name>A0ABM1MFK0_NICVS</name>
<gene>
    <name evidence="17" type="primary">LOC108560350</name>
</gene>
<evidence type="ECO:0000313" key="16">
    <source>
        <dbReference type="Proteomes" id="UP000695000"/>
    </source>
</evidence>
<keyword evidence="6" id="KW-0479">Metal-binding</keyword>
<dbReference type="InterPro" id="IPR015813">
    <property type="entry name" value="Pyrv/PenolPyrv_kinase-like_dom"/>
</dbReference>
<dbReference type="InterPro" id="IPR001697">
    <property type="entry name" value="Pyr_Knase"/>
</dbReference>
<dbReference type="InterPro" id="IPR040442">
    <property type="entry name" value="Pyrv_kinase-like_dom_sf"/>
</dbReference>
<dbReference type="SUPFAM" id="SSF50800">
    <property type="entry name" value="PK beta-barrel domain-like"/>
    <property type="match status" value="1"/>
</dbReference>
<evidence type="ECO:0000256" key="12">
    <source>
        <dbReference type="ARBA" id="ARBA00023317"/>
    </source>
</evidence>
<dbReference type="Pfam" id="PF00224">
    <property type="entry name" value="PK"/>
    <property type="match status" value="1"/>
</dbReference>
<evidence type="ECO:0000256" key="7">
    <source>
        <dbReference type="ARBA" id="ARBA00022741"/>
    </source>
</evidence>
<dbReference type="InterPro" id="IPR015795">
    <property type="entry name" value="Pyrv_Knase_C"/>
</dbReference>
<feature type="domain" description="Pyruvate kinase C-terminal" evidence="15">
    <location>
        <begin position="423"/>
        <end position="536"/>
    </location>
</feature>
<dbReference type="Gene3D" id="2.40.33.10">
    <property type="entry name" value="PK beta-barrel domain-like"/>
    <property type="match status" value="1"/>
</dbReference>